<feature type="compositionally biased region" description="Pro residues" evidence="1">
    <location>
        <begin position="1"/>
        <end position="11"/>
    </location>
</feature>
<evidence type="ECO:0000313" key="4">
    <source>
        <dbReference type="Proteomes" id="UP000001555"/>
    </source>
</evidence>
<dbReference type="VEuPathDB" id="VectorBase:ISCW002251"/>
<evidence type="ECO:0000313" key="2">
    <source>
        <dbReference type="EMBL" id="EEC04695.1"/>
    </source>
</evidence>
<feature type="region of interest" description="Disordered" evidence="1">
    <location>
        <begin position="42"/>
        <end position="76"/>
    </location>
</feature>
<reference evidence="2 4" key="1">
    <citation type="submission" date="2008-03" db="EMBL/GenBank/DDBJ databases">
        <title>Annotation of Ixodes scapularis.</title>
        <authorList>
            <consortium name="Ixodes scapularis Genome Project Consortium"/>
            <person name="Caler E."/>
            <person name="Hannick L.I."/>
            <person name="Bidwell S."/>
            <person name="Joardar V."/>
            <person name="Thiagarajan M."/>
            <person name="Amedeo P."/>
            <person name="Galinsky K.J."/>
            <person name="Schobel S."/>
            <person name="Inman J."/>
            <person name="Hostetler J."/>
            <person name="Miller J."/>
            <person name="Hammond M."/>
            <person name="Megy K."/>
            <person name="Lawson D."/>
            <person name="Kodira C."/>
            <person name="Sutton G."/>
            <person name="Meyer J."/>
            <person name="Hill C.A."/>
            <person name="Birren B."/>
            <person name="Nene V."/>
            <person name="Collins F."/>
            <person name="Alarcon-Chaidez F."/>
            <person name="Wikel S."/>
            <person name="Strausberg R."/>
        </authorList>
    </citation>
    <scope>NUCLEOTIDE SEQUENCE [LARGE SCALE GENOMIC DNA]</scope>
    <source>
        <strain evidence="4">Wikel</strain>
        <strain evidence="2">Wikel colony</strain>
    </source>
</reference>
<keyword evidence="4" id="KW-1185">Reference proteome</keyword>
<name>B7PDM3_IXOSC</name>
<feature type="compositionally biased region" description="Basic and acidic residues" evidence="1">
    <location>
        <begin position="64"/>
        <end position="76"/>
    </location>
</feature>
<dbReference type="EMBL" id="ABJB011128667">
    <property type="status" value="NOT_ANNOTATED_CDS"/>
    <property type="molecule type" value="Genomic_DNA"/>
</dbReference>
<dbReference type="HOGENOM" id="CLU_2419317_0_0_1"/>
<dbReference type="EMBL" id="ABJB010815507">
    <property type="status" value="NOT_ANNOTATED_CDS"/>
    <property type="molecule type" value="Genomic_DNA"/>
</dbReference>
<accession>B7PDM3</accession>
<organism>
    <name type="scientific">Ixodes scapularis</name>
    <name type="common">Black-legged tick</name>
    <name type="synonym">Deer tick</name>
    <dbReference type="NCBI Taxonomy" id="6945"/>
    <lineage>
        <taxon>Eukaryota</taxon>
        <taxon>Metazoa</taxon>
        <taxon>Ecdysozoa</taxon>
        <taxon>Arthropoda</taxon>
        <taxon>Chelicerata</taxon>
        <taxon>Arachnida</taxon>
        <taxon>Acari</taxon>
        <taxon>Parasitiformes</taxon>
        <taxon>Ixodida</taxon>
        <taxon>Ixodoidea</taxon>
        <taxon>Ixodidae</taxon>
        <taxon>Ixodinae</taxon>
        <taxon>Ixodes</taxon>
    </lineage>
</organism>
<dbReference type="EnsemblMetazoa" id="ISCW002251-RA">
    <property type="protein sequence ID" value="ISCW002251-PA"/>
    <property type="gene ID" value="ISCW002251"/>
</dbReference>
<dbReference type="EMBL" id="ABJB010166646">
    <property type="status" value="NOT_ANNOTATED_CDS"/>
    <property type="molecule type" value="Genomic_DNA"/>
</dbReference>
<feature type="non-terminal residue" evidence="2">
    <location>
        <position position="1"/>
    </location>
</feature>
<evidence type="ECO:0000256" key="1">
    <source>
        <dbReference type="SAM" id="MobiDB-lite"/>
    </source>
</evidence>
<dbReference type="EMBL" id="DS690786">
    <property type="protein sequence ID" value="EEC04695.1"/>
    <property type="molecule type" value="Genomic_DNA"/>
</dbReference>
<protein>
    <submittedName>
        <fullName evidence="2 3">Uncharacterized protein</fullName>
    </submittedName>
</protein>
<proteinExistence type="predicted"/>
<sequence>RESPPPPPPPHTHTQTPTHTKIVLAERPSSISEVIACAKHFLLKDPPPPPPSTTLRGGRTNLQAKRESHACHRTSEGHCQEKCARNVQPSPW</sequence>
<dbReference type="InParanoid" id="B7PDM3"/>
<dbReference type="PaxDb" id="6945-B7PDM3"/>
<dbReference type="EMBL" id="ABJB010625391">
    <property type="status" value="NOT_ANNOTATED_CDS"/>
    <property type="molecule type" value="Genomic_DNA"/>
</dbReference>
<dbReference type="Proteomes" id="UP000001555">
    <property type="component" value="Unassembled WGS sequence"/>
</dbReference>
<reference evidence="3" key="2">
    <citation type="submission" date="2020-05" db="UniProtKB">
        <authorList>
            <consortium name="EnsemblMetazoa"/>
        </authorList>
    </citation>
    <scope>IDENTIFICATION</scope>
    <source>
        <strain evidence="3">wikel</strain>
    </source>
</reference>
<evidence type="ECO:0000313" key="3">
    <source>
        <dbReference type="EnsemblMetazoa" id="ISCW002251-PA"/>
    </source>
</evidence>
<dbReference type="AlphaFoldDB" id="B7PDM3"/>
<dbReference type="VEuPathDB" id="VectorBase:ISCI002251"/>
<dbReference type="EMBL" id="ABJB011069806">
    <property type="status" value="NOT_ANNOTATED_CDS"/>
    <property type="molecule type" value="Genomic_DNA"/>
</dbReference>
<feature type="region of interest" description="Disordered" evidence="1">
    <location>
        <begin position="1"/>
        <end position="20"/>
    </location>
</feature>
<gene>
    <name evidence="2" type="ORF">IscW_ISCW002251</name>
</gene>